<gene>
    <name evidence="1" type="ORF">FHX81_7843</name>
</gene>
<comment type="caution">
    <text evidence="1">The sequence shown here is derived from an EMBL/GenBank/DDBJ whole genome shotgun (WGS) entry which is preliminary data.</text>
</comment>
<accession>A0A543JR94</accession>
<sequence length="425" mass="44647">MSVAETTTADTVAVRRIQRSDPVFEDVAPAGEVVPGMTRRTILTSGAPLPWHRYRGGQRQAILGAAVFEGLAADEDDADARLASGDIALRPCHDHGAVGSLTGVTTWSMPVVVVHDRANGTRGFCRLNEGGSTESLTFGVWSEGVAKQLAHVRDVVAPAFGAVLRATGGLPVRPVVRRALAMGDDLHSRHTASGALLRLHLLDALVREPGLVPPDARRALAEYLEEAEYLFLHVAMAASKAAADAASGVPGSGVVTAMVLSCDEFALRVSGLGREWFRAPLPPPADLRGRLFDDWTTDDLDYVGGESLITETTGLGGLAAAASFPLQDFSAGTPEAMVELTERMYGITVAEHPEYRIPALRYRGVPCGIDVRAVATTGIVPAIHLGATLRHGGHAGAGLFTPPVAAFRAAADTLTARSGHTGEQP</sequence>
<organism evidence="1 2">
    <name type="scientific">Saccharothrix saharensis</name>
    <dbReference type="NCBI Taxonomy" id="571190"/>
    <lineage>
        <taxon>Bacteria</taxon>
        <taxon>Bacillati</taxon>
        <taxon>Actinomycetota</taxon>
        <taxon>Actinomycetes</taxon>
        <taxon>Pseudonocardiales</taxon>
        <taxon>Pseudonocardiaceae</taxon>
        <taxon>Saccharothrix</taxon>
    </lineage>
</organism>
<name>A0A543JR94_9PSEU</name>
<dbReference type="Proteomes" id="UP000316628">
    <property type="component" value="Unassembled WGS sequence"/>
</dbReference>
<evidence type="ECO:0000313" key="2">
    <source>
        <dbReference type="Proteomes" id="UP000316628"/>
    </source>
</evidence>
<dbReference type="Pfam" id="PF06545">
    <property type="entry name" value="AllG"/>
    <property type="match status" value="1"/>
</dbReference>
<evidence type="ECO:0000313" key="1">
    <source>
        <dbReference type="EMBL" id="TQM85363.1"/>
    </source>
</evidence>
<dbReference type="Gene3D" id="3.90.1710.10">
    <property type="entry name" value="Enterococcus faecalis V583 domain"/>
    <property type="match status" value="1"/>
</dbReference>
<dbReference type="OrthoDB" id="6193532at2"/>
<protein>
    <submittedName>
        <fullName evidence="1">Uncharacterized protein DUF1116</fullName>
    </submittedName>
</protein>
<dbReference type="Gene3D" id="1.10.10.660">
    <property type="entry name" value="conserved protein of unknown function from Enterococcus faecalis V583"/>
    <property type="match status" value="1"/>
</dbReference>
<dbReference type="AlphaFoldDB" id="A0A543JR94"/>
<dbReference type="EMBL" id="VFPP01000001">
    <property type="protein sequence ID" value="TQM85363.1"/>
    <property type="molecule type" value="Genomic_DNA"/>
</dbReference>
<dbReference type="Gene3D" id="3.90.1700.10">
    <property type="entry name" value="v583 domain like"/>
    <property type="match status" value="1"/>
</dbReference>
<reference evidence="1 2" key="1">
    <citation type="submission" date="2019-06" db="EMBL/GenBank/DDBJ databases">
        <title>Sequencing the genomes of 1000 actinobacteria strains.</title>
        <authorList>
            <person name="Klenk H.-P."/>
        </authorList>
    </citation>
    <scope>NUCLEOTIDE SEQUENCE [LARGE SCALE GENOMIC DNA]</scope>
    <source>
        <strain evidence="1 2">DSM 45456</strain>
    </source>
</reference>
<keyword evidence="2" id="KW-1185">Reference proteome</keyword>
<dbReference type="RefSeq" id="WP_141983414.1">
    <property type="nucleotide sequence ID" value="NZ_VFPP01000001.1"/>
</dbReference>
<dbReference type="InterPro" id="IPR009499">
    <property type="entry name" value="AllG-like"/>
</dbReference>
<dbReference type="InterPro" id="IPR024033">
    <property type="entry name" value="OXTCase_su_AllG_h-dom"/>
</dbReference>
<proteinExistence type="predicted"/>